<feature type="signal peptide" evidence="3">
    <location>
        <begin position="1"/>
        <end position="30"/>
    </location>
</feature>
<dbReference type="PANTHER" id="PTHR38340">
    <property type="entry name" value="S-LAYER PROTEIN"/>
    <property type="match status" value="1"/>
</dbReference>
<evidence type="ECO:0000313" key="4">
    <source>
        <dbReference type="EMBL" id="MDA0166421.1"/>
    </source>
</evidence>
<gene>
    <name evidence="4" type="ORF">OM076_39520</name>
</gene>
<dbReference type="Proteomes" id="UP001149140">
    <property type="component" value="Unassembled WGS sequence"/>
</dbReference>
<evidence type="ECO:0000256" key="3">
    <source>
        <dbReference type="SAM" id="SignalP"/>
    </source>
</evidence>
<keyword evidence="3" id="KW-0732">Signal</keyword>
<organism evidence="4 5">
    <name type="scientific">Solirubrobacter ginsenosidimutans</name>
    <dbReference type="NCBI Taxonomy" id="490573"/>
    <lineage>
        <taxon>Bacteria</taxon>
        <taxon>Bacillati</taxon>
        <taxon>Actinomycetota</taxon>
        <taxon>Thermoleophilia</taxon>
        <taxon>Solirubrobacterales</taxon>
        <taxon>Solirubrobacteraceae</taxon>
        <taxon>Solirubrobacter</taxon>
    </lineage>
</organism>
<accession>A0A9X3N370</accession>
<dbReference type="InterPro" id="IPR050557">
    <property type="entry name" value="RTX_toxin/Mannuronan_C5-epim"/>
</dbReference>
<sequence>MRLTHPLATTLSAIATAAIAALTIAPGANAAVKPTCAKDGVCFTKTFKGSTKIITVTGTAGNDKIVLSNIAAFGNNSRSTIGVNGVKTQVDATHDAVLVVKGLGGDDQISMPTLSGTNGFVLYGSATLDGGAGNDTITGANRADVLIGGAGRDVLDGGAGNDQLRALDGEADVLHGGLGIDSALKDAVDQADGVEA</sequence>
<keyword evidence="5" id="KW-1185">Reference proteome</keyword>
<evidence type="ECO:0000256" key="2">
    <source>
        <dbReference type="ARBA" id="ARBA00022525"/>
    </source>
</evidence>
<dbReference type="RefSeq" id="WP_270045678.1">
    <property type="nucleotide sequence ID" value="NZ_JAPDOD010000065.1"/>
</dbReference>
<proteinExistence type="predicted"/>
<dbReference type="EMBL" id="JAPDOD010000065">
    <property type="protein sequence ID" value="MDA0166421.1"/>
    <property type="molecule type" value="Genomic_DNA"/>
</dbReference>
<name>A0A9X3N370_9ACTN</name>
<dbReference type="GO" id="GO:0005509">
    <property type="term" value="F:calcium ion binding"/>
    <property type="evidence" value="ECO:0007669"/>
    <property type="project" value="InterPro"/>
</dbReference>
<protein>
    <recommendedName>
        <fullName evidence="6">Calcium-binding protein</fullName>
    </recommendedName>
</protein>
<reference evidence="4" key="1">
    <citation type="submission" date="2022-10" db="EMBL/GenBank/DDBJ databases">
        <title>The WGS of Solirubrobacter ginsenosidimutans DSM 21036.</title>
        <authorList>
            <person name="Jiang Z."/>
        </authorList>
    </citation>
    <scope>NUCLEOTIDE SEQUENCE</scope>
    <source>
        <strain evidence="4">DSM 21036</strain>
    </source>
</reference>
<dbReference type="InterPro" id="IPR001343">
    <property type="entry name" value="Hemolysn_Ca-bd"/>
</dbReference>
<feature type="chain" id="PRO_5040915042" description="Calcium-binding protein" evidence="3">
    <location>
        <begin position="31"/>
        <end position="196"/>
    </location>
</feature>
<dbReference type="GO" id="GO:0005576">
    <property type="term" value="C:extracellular region"/>
    <property type="evidence" value="ECO:0007669"/>
    <property type="project" value="UniProtKB-SubCell"/>
</dbReference>
<comment type="caution">
    <text evidence="4">The sequence shown here is derived from an EMBL/GenBank/DDBJ whole genome shotgun (WGS) entry which is preliminary data.</text>
</comment>
<dbReference type="PROSITE" id="PS00330">
    <property type="entry name" value="HEMOLYSIN_CALCIUM"/>
    <property type="match status" value="1"/>
</dbReference>
<dbReference type="PRINTS" id="PR00313">
    <property type="entry name" value="CABNDNGRPT"/>
</dbReference>
<dbReference type="Pfam" id="PF00353">
    <property type="entry name" value="HemolysinCabind"/>
    <property type="match status" value="1"/>
</dbReference>
<dbReference type="Gene3D" id="2.150.10.10">
    <property type="entry name" value="Serralysin-like metalloprotease, C-terminal"/>
    <property type="match status" value="1"/>
</dbReference>
<dbReference type="SUPFAM" id="SSF51120">
    <property type="entry name" value="beta-Roll"/>
    <property type="match status" value="1"/>
</dbReference>
<evidence type="ECO:0000256" key="1">
    <source>
        <dbReference type="ARBA" id="ARBA00004613"/>
    </source>
</evidence>
<dbReference type="AlphaFoldDB" id="A0A9X3N370"/>
<dbReference type="PANTHER" id="PTHR38340:SF1">
    <property type="entry name" value="S-LAYER PROTEIN"/>
    <property type="match status" value="1"/>
</dbReference>
<keyword evidence="2" id="KW-0964">Secreted</keyword>
<dbReference type="InterPro" id="IPR011049">
    <property type="entry name" value="Serralysin-like_metalloprot_C"/>
</dbReference>
<comment type="subcellular location">
    <subcellularLocation>
        <location evidence="1">Secreted</location>
    </subcellularLocation>
</comment>
<evidence type="ECO:0000313" key="5">
    <source>
        <dbReference type="Proteomes" id="UP001149140"/>
    </source>
</evidence>
<dbReference type="InterPro" id="IPR018511">
    <property type="entry name" value="Hemolysin-typ_Ca-bd_CS"/>
</dbReference>
<evidence type="ECO:0008006" key="6">
    <source>
        <dbReference type="Google" id="ProtNLM"/>
    </source>
</evidence>